<keyword evidence="5" id="KW-0732">Signal</keyword>
<proteinExistence type="inferred from homology"/>
<keyword evidence="3" id="KW-0677">Repeat</keyword>
<dbReference type="AlphaFoldDB" id="F6HL98"/>
<protein>
    <recommendedName>
        <fullName evidence="6">Leucine-rich repeat-containing N-terminal plant-type domain-containing protein</fullName>
    </recommendedName>
</protein>
<evidence type="ECO:0000313" key="7">
    <source>
        <dbReference type="EMBL" id="CCB55181.1"/>
    </source>
</evidence>
<feature type="domain" description="Leucine-rich repeat-containing N-terminal plant-type" evidence="6">
    <location>
        <begin position="32"/>
        <end position="69"/>
    </location>
</feature>
<name>F6HL98_VITVI</name>
<dbReference type="PANTHER" id="PTHR48059">
    <property type="entry name" value="POLYGALACTURONASE INHIBITOR 1"/>
    <property type="match status" value="1"/>
</dbReference>
<evidence type="ECO:0000256" key="4">
    <source>
        <dbReference type="ARBA" id="ARBA00038043"/>
    </source>
</evidence>
<evidence type="ECO:0000259" key="6">
    <source>
        <dbReference type="Pfam" id="PF08263"/>
    </source>
</evidence>
<keyword evidence="2" id="KW-0433">Leucine-rich repeat</keyword>
<evidence type="ECO:0000256" key="2">
    <source>
        <dbReference type="ARBA" id="ARBA00022614"/>
    </source>
</evidence>
<comment type="similarity">
    <text evidence="4">Belongs to the polygalacturonase-inhibiting protein family.</text>
</comment>
<comment type="subcellular location">
    <subcellularLocation>
        <location evidence="1">Cell envelope</location>
    </subcellularLocation>
</comment>
<dbReference type="Pfam" id="PF13855">
    <property type="entry name" value="LRR_8"/>
    <property type="match status" value="1"/>
</dbReference>
<dbReference type="PROSITE" id="PS51450">
    <property type="entry name" value="LRR"/>
    <property type="match status" value="2"/>
</dbReference>
<dbReference type="SUPFAM" id="SSF52058">
    <property type="entry name" value="L domain-like"/>
    <property type="match status" value="1"/>
</dbReference>
<evidence type="ECO:0000256" key="1">
    <source>
        <dbReference type="ARBA" id="ARBA00004196"/>
    </source>
</evidence>
<dbReference type="Pfam" id="PF08263">
    <property type="entry name" value="LRRNT_2"/>
    <property type="match status" value="1"/>
</dbReference>
<dbReference type="Gene3D" id="3.80.10.10">
    <property type="entry name" value="Ribonuclease Inhibitor"/>
    <property type="match status" value="1"/>
</dbReference>
<feature type="chain" id="PRO_5003335863" description="Leucine-rich repeat-containing N-terminal plant-type domain-containing protein" evidence="5">
    <location>
        <begin position="28"/>
        <end position="344"/>
    </location>
</feature>
<dbReference type="Proteomes" id="UP000009183">
    <property type="component" value="Chromosome 8"/>
</dbReference>
<dbReference type="InterPro" id="IPR001611">
    <property type="entry name" value="Leu-rich_rpt"/>
</dbReference>
<dbReference type="Pfam" id="PF00560">
    <property type="entry name" value="LRR_1"/>
    <property type="match status" value="3"/>
</dbReference>
<dbReference type="InterPro" id="IPR051848">
    <property type="entry name" value="PGIP"/>
</dbReference>
<evidence type="ECO:0000256" key="5">
    <source>
        <dbReference type="SAM" id="SignalP"/>
    </source>
</evidence>
<dbReference type="EMBL" id="FN595991">
    <property type="protein sequence ID" value="CCB55181.1"/>
    <property type="molecule type" value="Genomic_DNA"/>
</dbReference>
<dbReference type="InterPro" id="IPR013210">
    <property type="entry name" value="LRR_N_plant-typ"/>
</dbReference>
<reference evidence="8" key="1">
    <citation type="journal article" date="2007" name="Nature">
        <title>The grapevine genome sequence suggests ancestral hexaploidization in major angiosperm phyla.</title>
        <authorList>
            <consortium name="The French-Italian Public Consortium for Grapevine Genome Characterization."/>
            <person name="Jaillon O."/>
            <person name="Aury J.-M."/>
            <person name="Noel B."/>
            <person name="Policriti A."/>
            <person name="Clepet C."/>
            <person name="Casagrande A."/>
            <person name="Choisne N."/>
            <person name="Aubourg S."/>
            <person name="Vitulo N."/>
            <person name="Jubin C."/>
            <person name="Vezzi A."/>
            <person name="Legeai F."/>
            <person name="Hugueney P."/>
            <person name="Dasilva C."/>
            <person name="Horner D."/>
            <person name="Mica E."/>
            <person name="Jublot D."/>
            <person name="Poulain J."/>
            <person name="Bruyere C."/>
            <person name="Billault A."/>
            <person name="Segurens B."/>
            <person name="Gouyvenoux M."/>
            <person name="Ugarte E."/>
            <person name="Cattonaro F."/>
            <person name="Anthouard V."/>
            <person name="Vico V."/>
            <person name="Del Fabbro C."/>
            <person name="Alaux M."/>
            <person name="Di Gaspero G."/>
            <person name="Dumas V."/>
            <person name="Felice N."/>
            <person name="Paillard S."/>
            <person name="Juman I."/>
            <person name="Moroldo M."/>
            <person name="Scalabrin S."/>
            <person name="Canaguier A."/>
            <person name="Le Clainche I."/>
            <person name="Malacrida G."/>
            <person name="Durand E."/>
            <person name="Pesole G."/>
            <person name="Laucou V."/>
            <person name="Chatelet P."/>
            <person name="Merdinoglu D."/>
            <person name="Delledonne M."/>
            <person name="Pezzotti M."/>
            <person name="Lecharny A."/>
            <person name="Scarpelli C."/>
            <person name="Artiguenave F."/>
            <person name="Pe M.E."/>
            <person name="Valle G."/>
            <person name="Morgante M."/>
            <person name="Caboche M."/>
            <person name="Adam-Blondon A.-F."/>
            <person name="Weissenbach J."/>
            <person name="Quetier F."/>
            <person name="Wincker P."/>
        </authorList>
    </citation>
    <scope>NUCLEOTIDE SEQUENCE [LARGE SCALE GENOMIC DNA]</scope>
    <source>
        <strain evidence="8">cv. Pinot noir / PN40024</strain>
    </source>
</reference>
<accession>F6HL98</accession>
<dbReference type="PANTHER" id="PTHR48059:SF4">
    <property type="entry name" value="POLYGALACTURONASE INHIBITOR 1-RELATED"/>
    <property type="match status" value="1"/>
</dbReference>
<keyword evidence="8" id="KW-1185">Reference proteome</keyword>
<gene>
    <name evidence="7" type="ordered locus">VIT_08s0007g07690</name>
</gene>
<dbReference type="InParanoid" id="F6HL98"/>
<evidence type="ECO:0000313" key="8">
    <source>
        <dbReference type="Proteomes" id="UP000009183"/>
    </source>
</evidence>
<dbReference type="OrthoDB" id="676979at2759"/>
<dbReference type="FunFam" id="3.80.10.10:FF:000348">
    <property type="entry name" value="Polygalacturonase inhibitor 1"/>
    <property type="match status" value="1"/>
</dbReference>
<evidence type="ECO:0000256" key="3">
    <source>
        <dbReference type="ARBA" id="ARBA00022737"/>
    </source>
</evidence>
<dbReference type="HOGENOM" id="CLU_000288_18_22_1"/>
<organism evidence="7 8">
    <name type="scientific">Vitis vinifera</name>
    <name type="common">Grape</name>
    <dbReference type="NCBI Taxonomy" id="29760"/>
    <lineage>
        <taxon>Eukaryota</taxon>
        <taxon>Viridiplantae</taxon>
        <taxon>Streptophyta</taxon>
        <taxon>Embryophyta</taxon>
        <taxon>Tracheophyta</taxon>
        <taxon>Spermatophyta</taxon>
        <taxon>Magnoliopsida</taxon>
        <taxon>eudicotyledons</taxon>
        <taxon>Gunneridae</taxon>
        <taxon>Pentapetalae</taxon>
        <taxon>rosids</taxon>
        <taxon>Vitales</taxon>
        <taxon>Vitaceae</taxon>
        <taxon>Viteae</taxon>
        <taxon>Vitis</taxon>
    </lineage>
</organism>
<dbReference type="ExpressionAtlas" id="F6HL98">
    <property type="expression patterns" value="baseline and differential"/>
</dbReference>
<dbReference type="FunCoup" id="F6HL98">
    <property type="interactions" value="1077"/>
</dbReference>
<dbReference type="InterPro" id="IPR032675">
    <property type="entry name" value="LRR_dom_sf"/>
</dbReference>
<dbReference type="PRINTS" id="PR00019">
    <property type="entry name" value="LEURICHRPT"/>
</dbReference>
<sequence length="344" mass="38267">METSKLFLLSSSLLLVLLATRPCPSLSERCNPKDKKVLLQIKKALDNPYILASWNPNTDCCGWYCVECDLTTHRINSLTIFSGQLSGQIPDAVGDLPFLETLIFRKLSNLTGQIPPAIAKLKHLKMVRLSWTNLSGPVPAFFSELKNLTYLDLSFNNLSGPIPGSLSLLPNLGALHLDRNHLTGPIPDSFGKFAGSTPGLHLSHNQLSGKIPYSFRGFDPNVMDLSRNKLEGDLSIFFNANKSTQIVDFSRNLFQFDLSRVEFPKSLTSLDLSHNKIAGSLPEMMTSLDLQFLNVSYNRLCGKIPVGGKLQSFDYDSYFHNRCLCGAPLQSCKITRNIINKKEK</sequence>
<dbReference type="STRING" id="29760.F6HL98"/>
<feature type="signal peptide" evidence="5">
    <location>
        <begin position="1"/>
        <end position="27"/>
    </location>
</feature>